<dbReference type="Proteomes" id="UP001549799">
    <property type="component" value="Unassembled WGS sequence"/>
</dbReference>
<keyword evidence="2" id="KW-1185">Reference proteome</keyword>
<reference evidence="1 2" key="1">
    <citation type="submission" date="2024-07" db="EMBL/GenBank/DDBJ databases">
        <title>The genome sequence of type strain Sediminicola arcticus GDMCC 1.2805.</title>
        <authorList>
            <person name="Liu Y."/>
        </authorList>
    </citation>
    <scope>NUCLEOTIDE SEQUENCE [LARGE SCALE GENOMIC DNA]</scope>
    <source>
        <strain evidence="1 2">GDMCC 1.2805</strain>
    </source>
</reference>
<comment type="caution">
    <text evidence="1">The sequence shown here is derived from an EMBL/GenBank/DDBJ whole genome shotgun (WGS) entry which is preliminary data.</text>
</comment>
<dbReference type="RefSeq" id="WP_354613473.1">
    <property type="nucleotide sequence ID" value="NZ_JBEXAE010000001.1"/>
</dbReference>
<evidence type="ECO:0000313" key="1">
    <source>
        <dbReference type="EMBL" id="MET6989103.1"/>
    </source>
</evidence>
<gene>
    <name evidence="1" type="ORF">ABXZ36_00405</name>
</gene>
<sequence length="136" mass="15805">MDPFIKTSKPKLGNTRRYFMVVNFPNSTKLLETAEAENLYGNLVAQLIKDFGLANIFIELSEGIMPEDLKKVIHEKVYVLIMEKFADYLNLLYIIDVPENTVKAIEAIDVVEVADEVTFLILKREWQKVWFKAKYN</sequence>
<organism evidence="1 2">
    <name type="scientific">Sediminicola arcticus</name>
    <dbReference type="NCBI Taxonomy" id="1574308"/>
    <lineage>
        <taxon>Bacteria</taxon>
        <taxon>Pseudomonadati</taxon>
        <taxon>Bacteroidota</taxon>
        <taxon>Flavobacteriia</taxon>
        <taxon>Flavobacteriales</taxon>
        <taxon>Flavobacteriaceae</taxon>
        <taxon>Sediminicola</taxon>
    </lineage>
</organism>
<proteinExistence type="predicted"/>
<name>A0ABV2SPL9_9FLAO</name>
<evidence type="ECO:0000313" key="2">
    <source>
        <dbReference type="Proteomes" id="UP001549799"/>
    </source>
</evidence>
<protein>
    <submittedName>
        <fullName evidence="1">Uncharacterized protein</fullName>
    </submittedName>
</protein>
<dbReference type="EMBL" id="JBEXAE010000001">
    <property type="protein sequence ID" value="MET6989103.1"/>
    <property type="molecule type" value="Genomic_DNA"/>
</dbReference>
<accession>A0ABV2SPL9</accession>